<evidence type="ECO:0000256" key="2">
    <source>
        <dbReference type="ARBA" id="ARBA00023150"/>
    </source>
</evidence>
<dbReference type="PIRSF" id="PIRSF015626">
    <property type="entry name" value="FdhD"/>
    <property type="match status" value="1"/>
</dbReference>
<evidence type="ECO:0000256" key="1">
    <source>
        <dbReference type="ARBA" id="ARBA00022490"/>
    </source>
</evidence>
<gene>
    <name evidence="3" type="primary">fdhD</name>
    <name evidence="4" type="ORF">BWD09_11080</name>
</gene>
<name>A0A1X3D365_9NEIS</name>
<dbReference type="AlphaFoldDB" id="A0A1X3D365"/>
<dbReference type="STRING" id="194197.BWD09_11080"/>
<feature type="active site" description="Cysteine persulfide intermediate" evidence="3">
    <location>
        <position position="111"/>
    </location>
</feature>
<comment type="function">
    <text evidence="3">Required for formate dehydrogenase (FDH) activity. Acts as a sulfur carrier protein that transfers sulfur from IscS to the molybdenum cofactor prior to its insertion into FDH.</text>
</comment>
<dbReference type="GeneID" id="94581456"/>
<dbReference type="Gene3D" id="3.10.20.10">
    <property type="match status" value="1"/>
</dbReference>
<dbReference type="InterPro" id="IPR016193">
    <property type="entry name" value="Cytidine_deaminase-like"/>
</dbReference>
<protein>
    <recommendedName>
        <fullName evidence="3">Sulfur carrier protein FdhD</fullName>
    </recommendedName>
</protein>
<dbReference type="RefSeq" id="WP_085366875.1">
    <property type="nucleotide sequence ID" value="NZ_CAUJPZ010000059.1"/>
</dbReference>
<organism evidence="4 5">
    <name type="scientific">Neisseria dentiae</name>
    <dbReference type="NCBI Taxonomy" id="194197"/>
    <lineage>
        <taxon>Bacteria</taxon>
        <taxon>Pseudomonadati</taxon>
        <taxon>Pseudomonadota</taxon>
        <taxon>Betaproteobacteria</taxon>
        <taxon>Neisseriales</taxon>
        <taxon>Neisseriaceae</taxon>
        <taxon>Neisseria</taxon>
    </lineage>
</organism>
<evidence type="ECO:0000313" key="5">
    <source>
        <dbReference type="Proteomes" id="UP000193118"/>
    </source>
</evidence>
<accession>A0A1X3D365</accession>
<dbReference type="InterPro" id="IPR003786">
    <property type="entry name" value="FdhD"/>
</dbReference>
<dbReference type="Pfam" id="PF02634">
    <property type="entry name" value="FdhD-NarQ"/>
    <property type="match status" value="1"/>
</dbReference>
<dbReference type="NCBIfam" id="TIGR00129">
    <property type="entry name" value="fdhD_narQ"/>
    <property type="match status" value="1"/>
</dbReference>
<proteinExistence type="inferred from homology"/>
<dbReference type="Proteomes" id="UP000193118">
    <property type="component" value="Unassembled WGS sequence"/>
</dbReference>
<dbReference type="PANTHER" id="PTHR30592">
    <property type="entry name" value="FORMATE DEHYDROGENASE"/>
    <property type="match status" value="1"/>
</dbReference>
<dbReference type="EMBL" id="MTBO01000040">
    <property type="protein sequence ID" value="OSI14226.1"/>
    <property type="molecule type" value="Genomic_DNA"/>
</dbReference>
<comment type="similarity">
    <text evidence="3">Belongs to the FdhD family.</text>
</comment>
<dbReference type="Gene3D" id="3.40.140.10">
    <property type="entry name" value="Cytidine Deaminase, domain 2"/>
    <property type="match status" value="1"/>
</dbReference>
<dbReference type="GO" id="GO:0016783">
    <property type="term" value="F:sulfurtransferase activity"/>
    <property type="evidence" value="ECO:0007669"/>
    <property type="project" value="InterPro"/>
</dbReference>
<dbReference type="GO" id="GO:0097163">
    <property type="term" value="F:sulfur carrier activity"/>
    <property type="evidence" value="ECO:0007669"/>
    <property type="project" value="UniProtKB-UniRule"/>
</dbReference>
<comment type="caution">
    <text evidence="3">Lacks conserved residue(s) required for the propagation of feature annotation.</text>
</comment>
<keyword evidence="1 3" id="KW-0963">Cytoplasm</keyword>
<dbReference type="HAMAP" id="MF_00187">
    <property type="entry name" value="FdhD"/>
    <property type="match status" value="1"/>
</dbReference>
<dbReference type="PANTHER" id="PTHR30592:SF1">
    <property type="entry name" value="SULFUR CARRIER PROTEIN FDHD"/>
    <property type="match status" value="1"/>
</dbReference>
<comment type="caution">
    <text evidence="4">The sequence shown here is derived from an EMBL/GenBank/DDBJ whole genome shotgun (WGS) entry which is preliminary data.</text>
</comment>
<dbReference type="SUPFAM" id="SSF53927">
    <property type="entry name" value="Cytidine deaminase-like"/>
    <property type="match status" value="1"/>
</dbReference>
<dbReference type="OrthoDB" id="3197277at2"/>
<keyword evidence="2 3" id="KW-0501">Molybdenum cofactor biosynthesis</keyword>
<dbReference type="GO" id="GO:0006777">
    <property type="term" value="P:Mo-molybdopterin cofactor biosynthetic process"/>
    <property type="evidence" value="ECO:0007669"/>
    <property type="project" value="UniProtKB-UniRule"/>
</dbReference>
<evidence type="ECO:0000256" key="3">
    <source>
        <dbReference type="HAMAP-Rule" id="MF_00187"/>
    </source>
</evidence>
<keyword evidence="5" id="KW-1185">Reference proteome</keyword>
<dbReference type="GO" id="GO:0005737">
    <property type="term" value="C:cytoplasm"/>
    <property type="evidence" value="ECO:0007669"/>
    <property type="project" value="UniProtKB-SubCell"/>
</dbReference>
<reference evidence="5" key="1">
    <citation type="submission" date="2017-01" db="EMBL/GenBank/DDBJ databases">
        <authorList>
            <person name="Wolfgang W.J."/>
            <person name="Cole J."/>
            <person name="Wroblewski D."/>
            <person name="Mcginnis J."/>
            <person name="Musser K.A."/>
        </authorList>
    </citation>
    <scope>NUCLEOTIDE SEQUENCE [LARGE SCALE GENOMIC DNA]</scope>
    <source>
        <strain evidence="5">DSM 19151</strain>
    </source>
</reference>
<evidence type="ECO:0000313" key="4">
    <source>
        <dbReference type="EMBL" id="OSI14226.1"/>
    </source>
</evidence>
<comment type="subcellular location">
    <subcellularLocation>
        <location evidence="3">Cytoplasm</location>
    </subcellularLocation>
</comment>
<keyword evidence="4" id="KW-0808">Transferase</keyword>
<sequence length="267" mass="28176">MNTHITHTVCRIRSGAAAEAAETADVLAEETAVALVYNGISHVVLMATPADLEALALGFSLSEGILTKAGELYGIETKPSCNGIEVHLEIAAARFHALKARRRNMGGRSGCGLCGIDSLAAVQPDLPAVARSRAIRSTDIQTALNGLEAHQTLRNLTGSVHGAAWVENGRIVRLFEDVGRHNALDKLLGFMAGQETDPQQGFVLISSRASYEMVAKAAMLGIGAVAAVSAPTALAVRLAEQAGITLIGFAKPQQFTVYSHRNWLEAV</sequence>